<gene>
    <name evidence="1" type="ORF">MLD38_002168</name>
</gene>
<dbReference type="Proteomes" id="UP001057402">
    <property type="component" value="Chromosome 1"/>
</dbReference>
<accession>A0ACB9SFZ7</accession>
<sequence>MLLQLVAAWEGCIRALDSLPTRCLSNEPKVSRSLSEIGAPPVFIVCRSWTHVINKSWAMNVTRAMSELVGTIGGFYENSYMRLHAKALEDKDLELKAMALEWKDQRMKGQIRRGFKRGGPTEVGLGIEEGELGGMSRVLTRLKNMFEAMTKYSVHCVKAYEELCNV</sequence>
<dbReference type="EMBL" id="CM042880">
    <property type="protein sequence ID" value="KAI4390009.1"/>
    <property type="molecule type" value="Genomic_DNA"/>
</dbReference>
<evidence type="ECO:0000313" key="2">
    <source>
        <dbReference type="Proteomes" id="UP001057402"/>
    </source>
</evidence>
<protein>
    <submittedName>
        <fullName evidence="1">Uncharacterized protein</fullName>
    </submittedName>
</protein>
<comment type="caution">
    <text evidence="1">The sequence shown here is derived from an EMBL/GenBank/DDBJ whole genome shotgun (WGS) entry which is preliminary data.</text>
</comment>
<keyword evidence="2" id="KW-1185">Reference proteome</keyword>
<evidence type="ECO:0000313" key="1">
    <source>
        <dbReference type="EMBL" id="KAI4390009.1"/>
    </source>
</evidence>
<reference evidence="2" key="1">
    <citation type="journal article" date="2023" name="Front. Plant Sci.">
        <title>Chromosomal-level genome assembly of Melastoma candidum provides insights into trichome evolution.</title>
        <authorList>
            <person name="Zhong Y."/>
            <person name="Wu W."/>
            <person name="Sun C."/>
            <person name="Zou P."/>
            <person name="Liu Y."/>
            <person name="Dai S."/>
            <person name="Zhou R."/>
        </authorList>
    </citation>
    <scope>NUCLEOTIDE SEQUENCE [LARGE SCALE GENOMIC DNA]</scope>
</reference>
<name>A0ACB9SFZ7_9MYRT</name>
<proteinExistence type="predicted"/>
<organism evidence="1 2">
    <name type="scientific">Melastoma candidum</name>
    <dbReference type="NCBI Taxonomy" id="119954"/>
    <lineage>
        <taxon>Eukaryota</taxon>
        <taxon>Viridiplantae</taxon>
        <taxon>Streptophyta</taxon>
        <taxon>Embryophyta</taxon>
        <taxon>Tracheophyta</taxon>
        <taxon>Spermatophyta</taxon>
        <taxon>Magnoliopsida</taxon>
        <taxon>eudicotyledons</taxon>
        <taxon>Gunneridae</taxon>
        <taxon>Pentapetalae</taxon>
        <taxon>rosids</taxon>
        <taxon>malvids</taxon>
        <taxon>Myrtales</taxon>
        <taxon>Melastomataceae</taxon>
        <taxon>Melastomatoideae</taxon>
        <taxon>Melastomateae</taxon>
        <taxon>Melastoma</taxon>
    </lineage>
</organism>